<dbReference type="OMA" id="FRTAWYA"/>
<name>A0A8J6C886_DIALT</name>
<dbReference type="EMBL" id="JAGTXO010000016">
    <property type="protein sequence ID" value="KAG8463434.1"/>
    <property type="molecule type" value="Genomic_DNA"/>
</dbReference>
<evidence type="ECO:0000259" key="3">
    <source>
        <dbReference type="Pfam" id="PF02374"/>
    </source>
</evidence>
<feature type="domain" description="ArsA/GET3 Anion-transporting ATPase-like" evidence="3">
    <location>
        <begin position="69"/>
        <end position="200"/>
    </location>
</feature>
<dbReference type="GO" id="GO:0043529">
    <property type="term" value="C:GET complex"/>
    <property type="evidence" value="ECO:0007669"/>
    <property type="project" value="TreeGrafter"/>
</dbReference>
<dbReference type="InterPro" id="IPR025723">
    <property type="entry name" value="ArsA/GET3_ATPase-like"/>
</dbReference>
<accession>A0A8J6C886</accession>
<dbReference type="InterPro" id="IPR027417">
    <property type="entry name" value="P-loop_NTPase"/>
</dbReference>
<feature type="signal peptide" evidence="2">
    <location>
        <begin position="1"/>
        <end position="22"/>
    </location>
</feature>
<organism evidence="4 5">
    <name type="scientific">Diacronema lutheri</name>
    <name type="common">Unicellular marine alga</name>
    <name type="synonym">Monochrysis lutheri</name>
    <dbReference type="NCBI Taxonomy" id="2081491"/>
    <lineage>
        <taxon>Eukaryota</taxon>
        <taxon>Haptista</taxon>
        <taxon>Haptophyta</taxon>
        <taxon>Pavlovophyceae</taxon>
        <taxon>Pavlovales</taxon>
        <taxon>Pavlovaceae</taxon>
        <taxon>Diacronema</taxon>
    </lineage>
</organism>
<dbReference type="Proteomes" id="UP000751190">
    <property type="component" value="Unassembled WGS sequence"/>
</dbReference>
<feature type="compositionally biased region" description="Low complexity" evidence="1">
    <location>
        <begin position="35"/>
        <end position="49"/>
    </location>
</feature>
<dbReference type="Gene3D" id="3.40.50.300">
    <property type="entry name" value="P-loop containing nucleotide triphosphate hydrolases"/>
    <property type="match status" value="2"/>
</dbReference>
<gene>
    <name evidence="4" type="ORF">KFE25_004945</name>
</gene>
<dbReference type="Pfam" id="PF02374">
    <property type="entry name" value="ArsA_ATPase"/>
    <property type="match status" value="3"/>
</dbReference>
<dbReference type="CDD" id="cd02035">
    <property type="entry name" value="ArsA"/>
    <property type="match status" value="2"/>
</dbReference>
<feature type="region of interest" description="Disordered" evidence="1">
    <location>
        <begin position="35"/>
        <end position="55"/>
    </location>
</feature>
<feature type="domain" description="ArsA/GET3 Anion-transporting ATPase-like" evidence="3">
    <location>
        <begin position="493"/>
        <end position="844"/>
    </location>
</feature>
<dbReference type="GO" id="GO:0005524">
    <property type="term" value="F:ATP binding"/>
    <property type="evidence" value="ECO:0007669"/>
    <property type="project" value="InterPro"/>
</dbReference>
<protein>
    <recommendedName>
        <fullName evidence="3">ArsA/GET3 Anion-transporting ATPase-like domain-containing protein</fullName>
    </recommendedName>
</protein>
<evidence type="ECO:0000313" key="4">
    <source>
        <dbReference type="EMBL" id="KAG8463434.1"/>
    </source>
</evidence>
<dbReference type="SUPFAM" id="SSF52540">
    <property type="entry name" value="P-loop containing nucleoside triphosphate hydrolases"/>
    <property type="match status" value="3"/>
</dbReference>
<feature type="chain" id="PRO_5035267450" description="ArsA/GET3 Anion-transporting ATPase-like domain-containing protein" evidence="2">
    <location>
        <begin position="23"/>
        <end position="846"/>
    </location>
</feature>
<dbReference type="InterPro" id="IPR016300">
    <property type="entry name" value="ATPase_ArsA/GET3"/>
</dbReference>
<reference evidence="4" key="1">
    <citation type="submission" date="2021-05" db="EMBL/GenBank/DDBJ databases">
        <title>The genome of the haptophyte Pavlova lutheri (Diacronema luteri, Pavlovales) - a model for lipid biosynthesis in eukaryotic algae.</title>
        <authorList>
            <person name="Hulatt C.J."/>
            <person name="Posewitz M.C."/>
        </authorList>
    </citation>
    <scope>NUCLEOTIDE SEQUENCE</scope>
    <source>
        <strain evidence="4">NIVA-4/92</strain>
    </source>
</reference>
<dbReference type="NCBIfam" id="TIGR00345">
    <property type="entry name" value="GET3_arsA_TRC40"/>
    <property type="match status" value="1"/>
</dbReference>
<comment type="caution">
    <text evidence="4">The sequence shown here is derived from an EMBL/GenBank/DDBJ whole genome shotgun (WGS) entry which is preliminary data.</text>
</comment>
<dbReference type="PANTHER" id="PTHR10803:SF0">
    <property type="entry name" value="ATPASE GET3B"/>
    <property type="match status" value="1"/>
</dbReference>
<dbReference type="GO" id="GO:0016887">
    <property type="term" value="F:ATP hydrolysis activity"/>
    <property type="evidence" value="ECO:0007669"/>
    <property type="project" value="InterPro"/>
</dbReference>
<evidence type="ECO:0000256" key="2">
    <source>
        <dbReference type="SAM" id="SignalP"/>
    </source>
</evidence>
<dbReference type="PANTHER" id="PTHR10803">
    <property type="entry name" value="ARSENICAL PUMP-DRIVING ATPASE ARSENITE-TRANSLOCATING ATPASE"/>
    <property type="match status" value="1"/>
</dbReference>
<evidence type="ECO:0000313" key="5">
    <source>
        <dbReference type="Proteomes" id="UP000751190"/>
    </source>
</evidence>
<evidence type="ECO:0000256" key="1">
    <source>
        <dbReference type="SAM" id="MobiDB-lite"/>
    </source>
</evidence>
<dbReference type="OrthoDB" id="1770at2759"/>
<feature type="domain" description="ArsA/GET3 Anion-transporting ATPase-like" evidence="3">
    <location>
        <begin position="260"/>
        <end position="401"/>
    </location>
</feature>
<dbReference type="AlphaFoldDB" id="A0A8J6C886"/>
<dbReference type="GO" id="GO:0071816">
    <property type="term" value="P:tail-anchored membrane protein insertion into ER membrane"/>
    <property type="evidence" value="ECO:0007669"/>
    <property type="project" value="TreeGrafter"/>
</dbReference>
<keyword evidence="2" id="KW-0732">Signal</keyword>
<proteinExistence type="predicted"/>
<sequence length="846" mass="85859">MAWRALAPVLLAWCAAPRAAEALAAPRLARAGAPSRTRAAARAPARASAEQPHRAPLADVLDTSGAAQRFVLVGGKGGVGKTSTASALAIRCAQSGLRTLVASTDPAHSLGDALQLDLAGGKPVAVPGLDGLDALEIDPSEAIGRFRAALAAFRPADLGLGGLAEELLSQLGLDEFADILDEPPPGLDELLALAEVIELTRGGPATGRGEAHASAAAAQDELDDFDARLAARSGGGGGGGGVGGSGDGGGVVGGGGGSISYARVILDTAPTGHTLRLLSLPQFIDSLLGKLVALRARLGGVLSAAAALGLVGSGIDARLSEATARVEDVRMRVQALRALLVDADRAEFCVVTVPTEVAMAETARLVGTLREQRVSVRHLVVNQLVEQTSAPAYLSRLRKGQDSIARRLLGRASATEAAAGGAQPGAAGSEWAGVCVSPVRYYDVELRGVYPLRFLADKAFSGAEWAPITAADAGAADAAGAGAGGLAPRAECRFVVMGGKGGVGKTSSAAALALRCADSGLRTLLVSTDPAHSLGDVLQLPLSGRQEPTVVEEASHRRLFALEVDPDEAARAFQKLITQLGAEAGASGGGGARGGGGGSSLLEEVAGQLGLSDFASVLDTLPPGADELVALAKVISLLEDGAMGEPFDRIVIDTAPTGHTLRLLRFPDFLDRFVTRLLALRKRLSGAGALLGTAAAAARAVFGGGGAAGARAPRAQAEGEGAAARLELFRAQMRRLSAILHDPARAEFCIVAIPTELALLESGRLLRALRKDGVAVNHLVLNRIVSADGAGGDAFVARLSAAHAKCVAQARAIGESSGVRVTTVPFFDTEVVGLPGLRALGSALFR</sequence>
<keyword evidence="5" id="KW-1185">Reference proteome</keyword>